<dbReference type="RefSeq" id="WP_284679351.1">
    <property type="nucleotide sequence ID" value="NZ_CP060096.1"/>
</dbReference>
<feature type="transmembrane region" description="Helical" evidence="1">
    <location>
        <begin position="200"/>
        <end position="219"/>
    </location>
</feature>
<feature type="transmembrane region" description="Helical" evidence="1">
    <location>
        <begin position="119"/>
        <end position="140"/>
    </location>
</feature>
<keyword evidence="1" id="KW-1133">Transmembrane helix</keyword>
<keyword evidence="3" id="KW-1185">Reference proteome</keyword>
<dbReference type="PANTHER" id="PTHR36434">
    <property type="entry name" value="MEMBRANE PROTEASE YUGP-RELATED"/>
    <property type="match status" value="1"/>
</dbReference>
<dbReference type="PANTHER" id="PTHR36434:SF1">
    <property type="entry name" value="MEMBRANE PROTEASE YUGP-RELATED"/>
    <property type="match status" value="1"/>
</dbReference>
<dbReference type="Proteomes" id="UP000671913">
    <property type="component" value="Chromosome"/>
</dbReference>
<proteinExistence type="predicted"/>
<dbReference type="InterPro" id="IPR007395">
    <property type="entry name" value="Zn_peptidase_2"/>
</dbReference>
<evidence type="ECO:0000313" key="2">
    <source>
        <dbReference type="EMBL" id="QSZ26672.1"/>
    </source>
</evidence>
<reference evidence="2" key="1">
    <citation type="submission" date="2020-08" db="EMBL/GenBank/DDBJ databases">
        <title>Genomic insights into the carbon and energy metabolism of the first obligate autotrophic acetogenic bacterium Aceticella autotrophica gen. nov., sp. nov.</title>
        <authorList>
            <person name="Toshchakov S.V."/>
            <person name="Elcheninov A.G."/>
            <person name="Kublanov I.V."/>
            <person name="Frolov E.N."/>
            <person name="Lebedinsky A.V."/>
        </authorList>
    </citation>
    <scope>NUCLEOTIDE SEQUENCE</scope>
    <source>
        <strain evidence="2">3443-3Ac</strain>
    </source>
</reference>
<sequence>MFWDTTILLLIPAMIFAMYAQAKVQSTYGKYSHVKNNYGYKAYEVARKLLDGAGLYNVRIERIPGNLTDHYDPRSRVLRLSETVYDSESIAAIGVAAHETGHAIQHAEGYIPLSVRNSLVPVANLGSTLAWPLVIFGFIIGLTNLINIGIILFSAAVIFQVITLPVEFNASNRAIHLLQTNGLFTREEIVPAQQVLRAAALTYVAAALVSIMQLIRLLILRDRSE</sequence>
<dbReference type="EMBL" id="CP060096">
    <property type="protein sequence ID" value="QSZ26672.1"/>
    <property type="molecule type" value="Genomic_DNA"/>
</dbReference>
<keyword evidence="1" id="KW-0472">Membrane</keyword>
<gene>
    <name evidence="2" type="ORF">ACETAC_07095</name>
</gene>
<dbReference type="Pfam" id="PF04298">
    <property type="entry name" value="Zn_peptidase_2"/>
    <property type="match status" value="1"/>
</dbReference>
<evidence type="ECO:0000313" key="3">
    <source>
        <dbReference type="Proteomes" id="UP000671913"/>
    </source>
</evidence>
<name>A0A975AUH5_9THEO</name>
<dbReference type="AlphaFoldDB" id="A0A975AUH5"/>
<accession>A0A975AUH5</accession>
<organism evidence="2 3">
    <name type="scientific">Aceticella autotrophica</name>
    <dbReference type="NCBI Taxonomy" id="2755338"/>
    <lineage>
        <taxon>Bacteria</taxon>
        <taxon>Bacillati</taxon>
        <taxon>Bacillota</taxon>
        <taxon>Clostridia</taxon>
        <taxon>Thermoanaerobacterales</taxon>
        <taxon>Thermoanaerobacteraceae</taxon>
        <taxon>Aceticella</taxon>
    </lineage>
</organism>
<evidence type="ECO:0000256" key="1">
    <source>
        <dbReference type="SAM" id="Phobius"/>
    </source>
</evidence>
<feature type="transmembrane region" description="Helical" evidence="1">
    <location>
        <begin position="145"/>
        <end position="163"/>
    </location>
</feature>
<keyword evidence="1" id="KW-0812">Transmembrane</keyword>
<protein>
    <submittedName>
        <fullName evidence="2">Zinc metallopeptidase</fullName>
    </submittedName>
</protein>
<dbReference type="KEGG" id="aaut:ACETAC_07095"/>